<reference evidence="9" key="1">
    <citation type="journal article" date="2003" name="Appl. Environ. Microbiol.">
        <title>Evidence of chemolithoautotrophy in the bacterial community associated with Alvinella pompejana, a hydrothermal vent polychaete.</title>
        <authorList>
            <person name="Campbell B.J."/>
            <person name="Stein J.L."/>
            <person name="Cary S.C."/>
        </authorList>
    </citation>
    <scope>NUCLEOTIDE SEQUENCE</scope>
</reference>
<evidence type="ECO:0000256" key="7">
    <source>
        <dbReference type="ARBA" id="ARBA00023237"/>
    </source>
</evidence>
<evidence type="ECO:0000256" key="5">
    <source>
        <dbReference type="ARBA" id="ARBA00022729"/>
    </source>
</evidence>
<gene>
    <name evidence="9" type="primary">NT03AP0007</name>
</gene>
<protein>
    <submittedName>
        <fullName evidence="9">Toluene transport protein</fullName>
    </submittedName>
</protein>
<organism evidence="9">
    <name type="scientific">Alvinella pompejana epibiont 7G3</name>
    <dbReference type="NCBI Taxonomy" id="244800"/>
    <lineage>
        <taxon>Bacteria</taxon>
        <taxon>Pseudomonadati</taxon>
        <taxon>Campylobacterota</taxon>
        <taxon>Epsilonproteobacteria</taxon>
        <taxon>Campylobacterales</taxon>
        <taxon>Campylobacteraceae</taxon>
    </lineage>
</organism>
<keyword evidence="4" id="KW-0812">Transmembrane</keyword>
<keyword evidence="3" id="KW-1134">Transmembrane beta strand</keyword>
<sequence>MKKATILLPMISSTLLFATNGDTLIGVGTKSRGMGGAGIGISHCAESTLQNPALITCTRGTSISFGGSIFMPDISAKMGQAPYHNSDADINIIPSIAISHKLNENWYLGVGMWGTAGMGVDYRDAKTSAMDSGNMNMVTNLQLMQFGTSLAYSTGTFGVAVTPLIQYGALDINYKGFDGSNIGDGVAQDLGFGYNFGAYYDLTNGLTLGAVYKSKVDMEYKNQLSTATQPFVNFGIFPSAMDDHLEQPAEVGVGVGYEFGKHTLAFDYKQIKWSDAKGYKDFGWDNQDVYAIGYQLKDDKWRFRLGYNYASHPLQEAQSGPSIIPAGSYAQAGGNAQNLFNLLGFPATAERHYTIGGGYEFSDNFYVDLAYIYAPETTTTMNTIVGLNPETGDLYTGKSTVKHSESSLSFQLSYRFF</sequence>
<comment type="similarity">
    <text evidence="2">Belongs to the OmpP1/FadL family.</text>
</comment>
<keyword evidence="6" id="KW-0472">Membrane</keyword>
<evidence type="ECO:0000256" key="2">
    <source>
        <dbReference type="ARBA" id="ARBA00008163"/>
    </source>
</evidence>
<dbReference type="AlphaFoldDB" id="Q6W3M1"/>
<keyword evidence="7" id="KW-0998">Cell outer membrane</keyword>
<keyword evidence="5 8" id="KW-0732">Signal</keyword>
<proteinExistence type="inferred from homology"/>
<dbReference type="PANTHER" id="PTHR35093:SF8">
    <property type="entry name" value="OUTER MEMBRANE PROTEIN NMB0088-RELATED"/>
    <property type="match status" value="1"/>
</dbReference>
<name>Q6W3M1_9BACT</name>
<dbReference type="GO" id="GO:0009279">
    <property type="term" value="C:cell outer membrane"/>
    <property type="evidence" value="ECO:0007669"/>
    <property type="project" value="UniProtKB-SubCell"/>
</dbReference>
<dbReference type="EMBL" id="AY312991">
    <property type="protein sequence ID" value="AAQ75160.1"/>
    <property type="molecule type" value="Genomic_DNA"/>
</dbReference>
<dbReference type="PANTHER" id="PTHR35093">
    <property type="entry name" value="OUTER MEMBRANE PROTEIN NMB0088-RELATED"/>
    <property type="match status" value="1"/>
</dbReference>
<feature type="signal peptide" evidence="8">
    <location>
        <begin position="1"/>
        <end position="18"/>
    </location>
</feature>
<dbReference type="InterPro" id="IPR005017">
    <property type="entry name" value="OMPP1/FadL/TodX"/>
</dbReference>
<accession>Q6W3M1</accession>
<evidence type="ECO:0000256" key="3">
    <source>
        <dbReference type="ARBA" id="ARBA00022452"/>
    </source>
</evidence>
<evidence type="ECO:0000256" key="8">
    <source>
        <dbReference type="SAM" id="SignalP"/>
    </source>
</evidence>
<dbReference type="Gene3D" id="2.40.160.60">
    <property type="entry name" value="Outer membrane protein transport protein (OMPP1/FadL/TodX)"/>
    <property type="match status" value="2"/>
</dbReference>
<evidence type="ECO:0000256" key="1">
    <source>
        <dbReference type="ARBA" id="ARBA00004571"/>
    </source>
</evidence>
<comment type="subcellular location">
    <subcellularLocation>
        <location evidence="1">Cell outer membrane</location>
        <topology evidence="1">Multi-pass membrane protein</topology>
    </subcellularLocation>
</comment>
<evidence type="ECO:0000256" key="4">
    <source>
        <dbReference type="ARBA" id="ARBA00022692"/>
    </source>
</evidence>
<evidence type="ECO:0000313" key="9">
    <source>
        <dbReference type="EMBL" id="AAQ75160.1"/>
    </source>
</evidence>
<dbReference type="SUPFAM" id="SSF56935">
    <property type="entry name" value="Porins"/>
    <property type="match status" value="1"/>
</dbReference>
<feature type="chain" id="PRO_5004281397" evidence="8">
    <location>
        <begin position="19"/>
        <end position="417"/>
    </location>
</feature>
<dbReference type="Pfam" id="PF03349">
    <property type="entry name" value="Toluene_X"/>
    <property type="match status" value="1"/>
</dbReference>
<evidence type="ECO:0000256" key="6">
    <source>
        <dbReference type="ARBA" id="ARBA00023136"/>
    </source>
</evidence>
<dbReference type="GO" id="GO:0015483">
    <property type="term" value="F:long-chain fatty acid transporting porin activity"/>
    <property type="evidence" value="ECO:0007669"/>
    <property type="project" value="TreeGrafter"/>
</dbReference>